<dbReference type="PANTHER" id="PTHR13251">
    <property type="entry name" value="EPILEPSY HOLOPROSENCEPHALY CANDIDATE 1/TMEM1"/>
    <property type="match status" value="1"/>
</dbReference>
<keyword evidence="3" id="KW-0333">Golgi apparatus</keyword>
<dbReference type="InterPro" id="IPR045126">
    <property type="entry name" value="TRAPPC10/Trs130"/>
</dbReference>
<evidence type="ECO:0000313" key="8">
    <source>
        <dbReference type="Proteomes" id="UP001165063"/>
    </source>
</evidence>
<dbReference type="InterPro" id="IPR056916">
    <property type="entry name" value="NTS_TR130"/>
</dbReference>
<feature type="domain" description="TRAPPC10/Trs130 C-terminal" evidence="4">
    <location>
        <begin position="1058"/>
        <end position="1132"/>
    </location>
</feature>
<dbReference type="Pfam" id="PF23036">
    <property type="entry name" value="TRAPPC10_1st"/>
    <property type="match status" value="1"/>
</dbReference>
<evidence type="ECO:0000256" key="1">
    <source>
        <dbReference type="ARBA" id="ARBA00004555"/>
    </source>
</evidence>
<dbReference type="GO" id="GO:0034498">
    <property type="term" value="P:early endosome to Golgi transport"/>
    <property type="evidence" value="ECO:0007669"/>
    <property type="project" value="TreeGrafter"/>
</dbReference>
<feature type="domain" description="TRAPPC10/Trs130 N-terminal" evidence="5">
    <location>
        <begin position="38"/>
        <end position="199"/>
    </location>
</feature>
<dbReference type="InterPro" id="IPR056913">
    <property type="entry name" value="TRAPPC10/Trs130_N"/>
</dbReference>
<dbReference type="InterPro" id="IPR022233">
    <property type="entry name" value="TRAPPC10/Trs130_C"/>
</dbReference>
<reference evidence="7" key="1">
    <citation type="submission" date="2023-04" db="EMBL/GenBank/DDBJ databases">
        <title>Ambrosiozyma monospora NBRC 1965.</title>
        <authorList>
            <person name="Ichikawa N."/>
            <person name="Sato H."/>
            <person name="Tonouchi N."/>
        </authorList>
    </citation>
    <scope>NUCLEOTIDE SEQUENCE</scope>
    <source>
        <strain evidence="7">NBRC 1965</strain>
    </source>
</reference>
<accession>A0A9W6YTV6</accession>
<gene>
    <name evidence="7" type="ORF">Amon01_000163100</name>
</gene>
<dbReference type="OrthoDB" id="10256906at2759"/>
<dbReference type="GO" id="GO:1990071">
    <property type="term" value="C:TRAPPII protein complex"/>
    <property type="evidence" value="ECO:0007669"/>
    <property type="project" value="InterPro"/>
</dbReference>
<comment type="caution">
    <text evidence="7">The sequence shown here is derived from an EMBL/GenBank/DDBJ whole genome shotgun (WGS) entry which is preliminary data.</text>
</comment>
<evidence type="ECO:0000256" key="3">
    <source>
        <dbReference type="ARBA" id="ARBA00023034"/>
    </source>
</evidence>
<evidence type="ECO:0000259" key="6">
    <source>
        <dbReference type="Pfam" id="PF24967"/>
    </source>
</evidence>
<organism evidence="7 8">
    <name type="scientific">Ambrosiozyma monospora</name>
    <name type="common">Yeast</name>
    <name type="synonym">Endomycopsis monosporus</name>
    <dbReference type="NCBI Taxonomy" id="43982"/>
    <lineage>
        <taxon>Eukaryota</taxon>
        <taxon>Fungi</taxon>
        <taxon>Dikarya</taxon>
        <taxon>Ascomycota</taxon>
        <taxon>Saccharomycotina</taxon>
        <taxon>Pichiomycetes</taxon>
        <taxon>Pichiales</taxon>
        <taxon>Pichiaceae</taxon>
        <taxon>Ambrosiozyma</taxon>
    </lineage>
</organism>
<proteinExistence type="predicted"/>
<keyword evidence="8" id="KW-1185">Reference proteome</keyword>
<dbReference type="PANTHER" id="PTHR13251:SF3">
    <property type="entry name" value="TRAFFICKING PROTEIN PARTICLE COMPLEX SUBUNIT 10"/>
    <property type="match status" value="1"/>
</dbReference>
<dbReference type="AlphaFoldDB" id="A0A9W6YTV6"/>
<dbReference type="Pfam" id="PF12584">
    <property type="entry name" value="TRAPPC10"/>
    <property type="match status" value="1"/>
</dbReference>
<dbReference type="Pfam" id="PF24967">
    <property type="entry name" value="NTS_TR130"/>
    <property type="match status" value="1"/>
</dbReference>
<comment type="subcellular location">
    <subcellularLocation>
        <location evidence="1">Golgi apparatus</location>
    </subcellularLocation>
</comment>
<protein>
    <submittedName>
        <fullName evidence="7">Unnamed protein product</fullName>
    </submittedName>
</protein>
<name>A0A9W6YTV6_AMBMO</name>
<evidence type="ECO:0000256" key="2">
    <source>
        <dbReference type="ARBA" id="ARBA00022448"/>
    </source>
</evidence>
<evidence type="ECO:0000259" key="4">
    <source>
        <dbReference type="Pfam" id="PF12584"/>
    </source>
</evidence>
<evidence type="ECO:0000259" key="5">
    <source>
        <dbReference type="Pfam" id="PF23036"/>
    </source>
</evidence>
<sequence>MSNGLEVVMPVGYYDPFSVFEEATSLRKDFELRVKTIQTIHWKSSPTDSVKTIKNIKLRFIEEIPNKISLEVNESFYMKLMFVPLTNMEDYKSKFRPLISHWVSEMKKSRETGTLANVSYFIILHEDTENRSAADKFLRTSILSKTRRDFSDDELTIEHIFKIKSLYDSDEDRDEAWNPLMTSIKTSLSESVSIKLEHYLSHPKQLDSLLSAAGLYAQIGQFDGALKCYSNLLQRIGNVGYKSGFDKVPVEDYPLIKNPAHIDLKSSPTKFQLKSFFYKSQVDILLTPGGPDSLVLRNLIEIARKMLDFLNSIQESYKKNEMAYLMIQDYLQHSKVRNMIQQKEKNLTEFFEAIGDLKLLKRNELINLSKIKNYRIKGSMVDVSFKEQPKHSEGYQLVSDGAQDMLQTEEHFQIEIIEQTKDIITCYSASQFKQNTVDGLSTELALMTCYNLKLVTSTSSTTNDISLDALNTSFEYYRNLNWKYISLSILQVYIDNLRHFIETYGSSIVPDLMCSYLELVSQHDYFDKHKFSGLLNKVDAILAEKNDPQDEGLLVENDNLFEVEIEPYLMNATPDEYYININMKSKICYEVDRICLLLVDKEEDIAEFTVDNITLDKENSIKVYSKAVITGEFRVARLVVEIGQLKIFKNLDFMVSVFQIKSFFNENNELLNNTFVDVCIPKTRNLHKDELLVSVDVGSKPLTNCQLVFFKTEIDRLVPDSEYAITIDGKNIEFNSMHNEKLLMFGIDQGIETGSKVELKIPYFFPPDVSATKLKLKFGLLFNDENYSKTVYKELNTALPIAVSVQDIFKASDLFSNFTINGTSVGCPVRIQKVDLISTNSVVKKWNQPSDVIAYSDQASNFFYKIERIADPSLDLIIDYNDINTEIISILKKLFFDKLRDENKDLIRYFNIAEEIFNRLDFKLNFYTLTNKILILNFSLAEYTNYLQRIDPAHLPSFIRILSQFIQAQEFQVTKELKVESLKETRQTLVINVSLPVINTINTIEFKFDKKLQYLVCDPIKVRMNFSVLVFKLPANEGKKVRFMNDPEMPTKVDIKIEFMENEPNWLIAGLKEFVVPLNLGQNNSSFDFDLIMIPLKAGKLELPKVSVRNLTGGFKLQMELDYKNSSESLLVVSELNKVMYSF</sequence>
<dbReference type="GO" id="GO:0006891">
    <property type="term" value="P:intra-Golgi vesicle-mediated transport"/>
    <property type="evidence" value="ECO:0007669"/>
    <property type="project" value="TreeGrafter"/>
</dbReference>
<dbReference type="EMBL" id="BSXU01000522">
    <property type="protein sequence ID" value="GMG20975.1"/>
    <property type="molecule type" value="Genomic_DNA"/>
</dbReference>
<evidence type="ECO:0000313" key="7">
    <source>
        <dbReference type="EMBL" id="GMG20975.1"/>
    </source>
</evidence>
<dbReference type="GO" id="GO:0005829">
    <property type="term" value="C:cytosol"/>
    <property type="evidence" value="ECO:0007669"/>
    <property type="project" value="GOC"/>
</dbReference>
<feature type="domain" description="Trs130 NTS" evidence="6">
    <location>
        <begin position="305"/>
        <end position="501"/>
    </location>
</feature>
<keyword evidence="2" id="KW-0813">Transport</keyword>
<dbReference type="Proteomes" id="UP001165063">
    <property type="component" value="Unassembled WGS sequence"/>
</dbReference>